<accession>A0EIK1</accession>
<gene>
    <name evidence="1" type="ORF">GSPATT00027471001</name>
</gene>
<protein>
    <submittedName>
        <fullName evidence="1">Uncharacterized protein</fullName>
    </submittedName>
</protein>
<dbReference type="Proteomes" id="UP000000600">
    <property type="component" value="Unassembled WGS sequence"/>
</dbReference>
<dbReference type="InParanoid" id="A0EIK1"/>
<name>A0EIK1_PARTE</name>
<dbReference type="OrthoDB" id="302888at2759"/>
<dbReference type="HOGENOM" id="CLU_755365_0_0_1"/>
<evidence type="ECO:0000313" key="1">
    <source>
        <dbReference type="EMBL" id="CAK95142.1"/>
    </source>
</evidence>
<reference evidence="1 2" key="1">
    <citation type="journal article" date="2006" name="Nature">
        <title>Global trends of whole-genome duplications revealed by the ciliate Paramecium tetraurelia.</title>
        <authorList>
            <consortium name="Genoscope"/>
            <person name="Aury J.-M."/>
            <person name="Jaillon O."/>
            <person name="Duret L."/>
            <person name="Noel B."/>
            <person name="Jubin C."/>
            <person name="Porcel B.M."/>
            <person name="Segurens B."/>
            <person name="Daubin V."/>
            <person name="Anthouard V."/>
            <person name="Aiach N."/>
            <person name="Arnaiz O."/>
            <person name="Billaut A."/>
            <person name="Beisson J."/>
            <person name="Blanc I."/>
            <person name="Bouhouche K."/>
            <person name="Camara F."/>
            <person name="Duharcourt S."/>
            <person name="Guigo R."/>
            <person name="Gogendeau D."/>
            <person name="Katinka M."/>
            <person name="Keller A.-M."/>
            <person name="Kissmehl R."/>
            <person name="Klotz C."/>
            <person name="Koll F."/>
            <person name="Le Moue A."/>
            <person name="Lepere C."/>
            <person name="Malinsky S."/>
            <person name="Nowacki M."/>
            <person name="Nowak J.K."/>
            <person name="Plattner H."/>
            <person name="Poulain J."/>
            <person name="Ruiz F."/>
            <person name="Serrano V."/>
            <person name="Zagulski M."/>
            <person name="Dessen P."/>
            <person name="Betermier M."/>
            <person name="Weissenbach J."/>
            <person name="Scarpelli C."/>
            <person name="Schachter V."/>
            <person name="Sperling L."/>
            <person name="Meyer E."/>
            <person name="Cohen J."/>
            <person name="Wincker P."/>
        </authorList>
    </citation>
    <scope>NUCLEOTIDE SEQUENCE [LARGE SCALE GENOMIC DNA]</scope>
    <source>
        <strain evidence="1 2">Stock d4-2</strain>
    </source>
</reference>
<keyword evidence="2" id="KW-1185">Reference proteome</keyword>
<proteinExistence type="predicted"/>
<dbReference type="GeneID" id="5008678"/>
<evidence type="ECO:0000313" key="2">
    <source>
        <dbReference type="Proteomes" id="UP000000600"/>
    </source>
</evidence>
<dbReference type="RefSeq" id="XP_001462515.1">
    <property type="nucleotide sequence ID" value="XM_001462478.1"/>
</dbReference>
<dbReference type="OMA" id="TYQCSFY"/>
<dbReference type="EMBL" id="CT868681">
    <property type="protein sequence ID" value="CAK95142.1"/>
    <property type="molecule type" value="Genomic_DNA"/>
</dbReference>
<dbReference type="AlphaFoldDB" id="A0EIK1"/>
<organism evidence="1 2">
    <name type="scientific">Paramecium tetraurelia</name>
    <dbReference type="NCBI Taxonomy" id="5888"/>
    <lineage>
        <taxon>Eukaryota</taxon>
        <taxon>Sar</taxon>
        <taxon>Alveolata</taxon>
        <taxon>Ciliophora</taxon>
        <taxon>Intramacronucleata</taxon>
        <taxon>Oligohymenophorea</taxon>
        <taxon>Peniculida</taxon>
        <taxon>Parameciidae</taxon>
        <taxon>Paramecium</taxon>
    </lineage>
</organism>
<dbReference type="KEGG" id="ptm:GSPATT00027471001"/>
<sequence length="364" mass="42801">MKQNNCKIKDIYSEKLIQPLYDFQKYHLKVTFNINLLQNPNKQTPPHKPLDKQIANKTVSQFYNQQAFLQKHKTNQQLLLQILQPSQHKLHKKEYPKIVVDQKNISEQNTCKVIKINSQPLVDDRKKQEKDNRKQISEVVLMQKYHTTRLIEQQDQKTNSILNKLTNNKFNKSRYSNLNFLQSINKYSKFIIFVIQKFDLFGVKHSSSFIGKNPPTYQCSFYSDQKLLYKSKPFEYNEFLESIIGFQCQEFTSIYVVIEKIKQNEQFQVGQVIYIESYSHITNTPLKENIIIKVSDEIDGEIKKTISDEQVTVGILQYKVLQLCQQNNQNKLQVPQASYAIQIQQSTPRHSATQIENNVSTQLK</sequence>